<dbReference type="EMBL" id="MDYN01000035">
    <property type="protein sequence ID" value="OQD80445.1"/>
    <property type="molecule type" value="Genomic_DNA"/>
</dbReference>
<evidence type="ECO:0000313" key="3">
    <source>
        <dbReference type="Proteomes" id="UP000191672"/>
    </source>
</evidence>
<gene>
    <name evidence="2" type="ORF">PENANT_c035G09236</name>
</gene>
<feature type="region of interest" description="Disordered" evidence="1">
    <location>
        <begin position="1"/>
        <end position="24"/>
    </location>
</feature>
<protein>
    <submittedName>
        <fullName evidence="2">Uncharacterized protein</fullName>
    </submittedName>
</protein>
<dbReference type="STRING" id="416450.A0A1V6PTX1"/>
<accession>A0A1V6PTX1</accession>
<evidence type="ECO:0000313" key="2">
    <source>
        <dbReference type="EMBL" id="OQD80445.1"/>
    </source>
</evidence>
<dbReference type="Proteomes" id="UP000191672">
    <property type="component" value="Unassembled WGS sequence"/>
</dbReference>
<keyword evidence="3" id="KW-1185">Reference proteome</keyword>
<organism evidence="2 3">
    <name type="scientific">Penicillium antarcticum</name>
    <dbReference type="NCBI Taxonomy" id="416450"/>
    <lineage>
        <taxon>Eukaryota</taxon>
        <taxon>Fungi</taxon>
        <taxon>Dikarya</taxon>
        <taxon>Ascomycota</taxon>
        <taxon>Pezizomycotina</taxon>
        <taxon>Eurotiomycetes</taxon>
        <taxon>Eurotiomycetidae</taxon>
        <taxon>Eurotiales</taxon>
        <taxon>Aspergillaceae</taxon>
        <taxon>Penicillium</taxon>
    </lineage>
</organism>
<reference evidence="3" key="1">
    <citation type="journal article" date="2017" name="Nat. Microbiol.">
        <title>Global analysis of biosynthetic gene clusters reveals vast potential of secondary metabolite production in Penicillium species.</title>
        <authorList>
            <person name="Nielsen J.C."/>
            <person name="Grijseels S."/>
            <person name="Prigent S."/>
            <person name="Ji B."/>
            <person name="Dainat J."/>
            <person name="Nielsen K.F."/>
            <person name="Frisvad J.C."/>
            <person name="Workman M."/>
            <person name="Nielsen J."/>
        </authorList>
    </citation>
    <scope>NUCLEOTIDE SEQUENCE [LARGE SCALE GENOMIC DNA]</scope>
    <source>
        <strain evidence="3">IBT 31811</strain>
    </source>
</reference>
<evidence type="ECO:0000256" key="1">
    <source>
        <dbReference type="SAM" id="MobiDB-lite"/>
    </source>
</evidence>
<name>A0A1V6PTX1_9EURO</name>
<comment type="caution">
    <text evidence="2">The sequence shown here is derived from an EMBL/GenBank/DDBJ whole genome shotgun (WGS) entry which is preliminary data.</text>
</comment>
<sequence>MSQSVSSPTEDSEEELFHHPSWPEQWSHPEFTVSHDERRARWRQQSWQHDDRDSVNFMRSGKWPWGFIIYRTVYTPESDQVWSACLKEIEECVRCEIDLGGKDFLDEIPEKILSETFKNVVLEDQERWDSASVKQIRADFIAHLESLV</sequence>
<proteinExistence type="predicted"/>
<dbReference type="AlphaFoldDB" id="A0A1V6PTX1"/>